<keyword evidence="1" id="KW-0547">Nucleotide-binding</keyword>
<dbReference type="PANTHER" id="PTHR11361">
    <property type="entry name" value="DNA MISMATCH REPAIR PROTEIN MUTS FAMILY MEMBER"/>
    <property type="match status" value="1"/>
</dbReference>
<protein>
    <submittedName>
        <fullName evidence="7">Putative mismatch repair msh3</fullName>
    </submittedName>
</protein>
<dbReference type="InterPro" id="IPR027417">
    <property type="entry name" value="P-loop_NTPase"/>
</dbReference>
<dbReference type="GO" id="GO:0030983">
    <property type="term" value="F:mismatched DNA binding"/>
    <property type="evidence" value="ECO:0007669"/>
    <property type="project" value="InterPro"/>
</dbReference>
<dbReference type="SUPFAM" id="SSF52540">
    <property type="entry name" value="P-loop containing nucleoside triphosphate hydrolases"/>
    <property type="match status" value="1"/>
</dbReference>
<keyword evidence="2" id="KW-0067">ATP-binding</keyword>
<dbReference type="Gene3D" id="3.40.50.300">
    <property type="entry name" value="P-loop containing nucleotide triphosphate hydrolases"/>
    <property type="match status" value="1"/>
</dbReference>
<feature type="domain" description="DNA mismatch repair proteins mutS family" evidence="6">
    <location>
        <begin position="65"/>
        <end position="81"/>
    </location>
</feature>
<dbReference type="EMBL" id="GBBM01004114">
    <property type="protein sequence ID" value="JAC31304.1"/>
    <property type="molecule type" value="mRNA"/>
</dbReference>
<dbReference type="PROSITE" id="PS00486">
    <property type="entry name" value="DNA_MISMATCH_REPAIR_2"/>
    <property type="match status" value="1"/>
</dbReference>
<dbReference type="Pfam" id="PF00488">
    <property type="entry name" value="MutS_V"/>
    <property type="match status" value="1"/>
</dbReference>
<dbReference type="GO" id="GO:0005524">
    <property type="term" value="F:ATP binding"/>
    <property type="evidence" value="ECO:0007669"/>
    <property type="project" value="UniProtKB-KW"/>
</dbReference>
<keyword evidence="4" id="KW-0234">DNA repair</keyword>
<dbReference type="GO" id="GO:0005634">
    <property type="term" value="C:nucleus"/>
    <property type="evidence" value="ECO:0007669"/>
    <property type="project" value="TreeGrafter"/>
</dbReference>
<evidence type="ECO:0000256" key="5">
    <source>
        <dbReference type="SAM" id="SignalP"/>
    </source>
</evidence>
<dbReference type="SMART" id="SM00534">
    <property type="entry name" value="MUTSac"/>
    <property type="match status" value="1"/>
</dbReference>
<keyword evidence="3" id="KW-0238">DNA-binding</keyword>
<feature type="chain" id="PRO_5001517046" evidence="5">
    <location>
        <begin position="22"/>
        <end position="206"/>
    </location>
</feature>
<evidence type="ECO:0000256" key="4">
    <source>
        <dbReference type="ARBA" id="ARBA00023204"/>
    </source>
</evidence>
<evidence type="ECO:0000313" key="7">
    <source>
        <dbReference type="EMBL" id="JAC31304.1"/>
    </source>
</evidence>
<evidence type="ECO:0000256" key="3">
    <source>
        <dbReference type="ARBA" id="ARBA00023125"/>
    </source>
</evidence>
<feature type="signal peptide" evidence="5">
    <location>
        <begin position="1"/>
        <end position="21"/>
    </location>
</feature>
<dbReference type="PANTHER" id="PTHR11361:SF122">
    <property type="entry name" value="DNA MISMATCH REPAIR PROTEIN MSH3"/>
    <property type="match status" value="1"/>
</dbReference>
<evidence type="ECO:0000256" key="1">
    <source>
        <dbReference type="ARBA" id="ARBA00022741"/>
    </source>
</evidence>
<accession>A0A023GBR9</accession>
<evidence type="ECO:0000259" key="6">
    <source>
        <dbReference type="PROSITE" id="PS00486"/>
    </source>
</evidence>
<dbReference type="InterPro" id="IPR045076">
    <property type="entry name" value="MutS"/>
</dbReference>
<dbReference type="GO" id="GO:0006312">
    <property type="term" value="P:mitotic recombination"/>
    <property type="evidence" value="ECO:0007669"/>
    <property type="project" value="TreeGrafter"/>
</dbReference>
<dbReference type="GO" id="GO:0140664">
    <property type="term" value="F:ATP-dependent DNA damage sensor activity"/>
    <property type="evidence" value="ECO:0007669"/>
    <property type="project" value="InterPro"/>
</dbReference>
<reference evidence="7" key="1">
    <citation type="submission" date="2014-03" db="EMBL/GenBank/DDBJ databases">
        <title>The sialotranscriptome of Amblyomma triste, Amblyomma parvum and Amblyomma cajennense ticks, uncovered by 454-based RNA-seq.</title>
        <authorList>
            <person name="Garcia G.R."/>
            <person name="Gardinassi L.G."/>
            <person name="Ribeiro J.M."/>
            <person name="Anatriello E."/>
            <person name="Ferreira B.R."/>
            <person name="Moreira H.N."/>
            <person name="Mafra C."/>
            <person name="Olegario M.M."/>
            <person name="Szabo P.J."/>
            <person name="Miranda-Santos I.K."/>
            <person name="Maruyama S.R."/>
        </authorList>
    </citation>
    <scope>NUCLEOTIDE SEQUENCE</scope>
    <source>
        <strain evidence="7">Mato Grasso do Sul</strain>
        <tissue evidence="7">Salivary glands</tissue>
    </source>
</reference>
<organism evidence="7">
    <name type="scientific">Amblyomma triste</name>
    <name type="common">Neotropical tick</name>
    <dbReference type="NCBI Taxonomy" id="251400"/>
    <lineage>
        <taxon>Eukaryota</taxon>
        <taxon>Metazoa</taxon>
        <taxon>Ecdysozoa</taxon>
        <taxon>Arthropoda</taxon>
        <taxon>Chelicerata</taxon>
        <taxon>Arachnida</taxon>
        <taxon>Acari</taxon>
        <taxon>Parasitiformes</taxon>
        <taxon>Ixodida</taxon>
        <taxon>Ixodoidea</taxon>
        <taxon>Ixodidae</taxon>
        <taxon>Amblyomminae</taxon>
        <taxon>Amblyomma</taxon>
    </lineage>
</organism>
<dbReference type="GO" id="GO:0006298">
    <property type="term" value="P:mismatch repair"/>
    <property type="evidence" value="ECO:0007669"/>
    <property type="project" value="InterPro"/>
</dbReference>
<name>A0A023GBR9_AMBTT</name>
<evidence type="ECO:0000256" key="2">
    <source>
        <dbReference type="ARBA" id="ARBA00022840"/>
    </source>
</evidence>
<sequence>MRQVALIVIMAHIGSYVPADAAAISLIDGVYVRMGAEDDITRWRSTFFSEMLETTEILDKSTSHSLVILDELGRGTATHDGTAIAWATLRHIIEEKECLTLFVTHYPPVTQLQSLYPDNIVNYHTAFDVNHEEVVTFLYSLQPGAAEKSYGLNVARLAKIPEQVINRAREKAMELQNAMKAPPVHTDAGSTPARATFPQAAVLHER</sequence>
<dbReference type="InterPro" id="IPR000432">
    <property type="entry name" value="DNA_mismatch_repair_MutS_C"/>
</dbReference>
<dbReference type="AlphaFoldDB" id="A0A023GBR9"/>
<proteinExistence type="evidence at transcript level"/>
<keyword evidence="4" id="KW-0227">DNA damage</keyword>
<keyword evidence="5" id="KW-0732">Signal</keyword>